<organism evidence="1 2">
    <name type="scientific">Arctium lappa</name>
    <name type="common">Greater burdock</name>
    <name type="synonym">Lappa major</name>
    <dbReference type="NCBI Taxonomy" id="4217"/>
    <lineage>
        <taxon>Eukaryota</taxon>
        <taxon>Viridiplantae</taxon>
        <taxon>Streptophyta</taxon>
        <taxon>Embryophyta</taxon>
        <taxon>Tracheophyta</taxon>
        <taxon>Spermatophyta</taxon>
        <taxon>Magnoliopsida</taxon>
        <taxon>eudicotyledons</taxon>
        <taxon>Gunneridae</taxon>
        <taxon>Pentapetalae</taxon>
        <taxon>asterids</taxon>
        <taxon>campanulids</taxon>
        <taxon>Asterales</taxon>
        <taxon>Asteraceae</taxon>
        <taxon>Carduoideae</taxon>
        <taxon>Cardueae</taxon>
        <taxon>Arctiinae</taxon>
        <taxon>Arctium</taxon>
    </lineage>
</organism>
<name>A0ACB8ZIG7_ARCLA</name>
<dbReference type="EMBL" id="CM042056">
    <property type="protein sequence ID" value="KAI3697792.1"/>
    <property type="molecule type" value="Genomic_DNA"/>
</dbReference>
<reference evidence="2" key="1">
    <citation type="journal article" date="2022" name="Mol. Ecol. Resour.">
        <title>The genomes of chicory, endive, great burdock and yacon provide insights into Asteraceae palaeo-polyploidization history and plant inulin production.</title>
        <authorList>
            <person name="Fan W."/>
            <person name="Wang S."/>
            <person name="Wang H."/>
            <person name="Wang A."/>
            <person name="Jiang F."/>
            <person name="Liu H."/>
            <person name="Zhao H."/>
            <person name="Xu D."/>
            <person name="Zhang Y."/>
        </authorList>
    </citation>
    <scope>NUCLEOTIDE SEQUENCE [LARGE SCALE GENOMIC DNA]</scope>
    <source>
        <strain evidence="2">cv. Niubang</strain>
    </source>
</reference>
<protein>
    <submittedName>
        <fullName evidence="1">Uncharacterized protein</fullName>
    </submittedName>
</protein>
<dbReference type="Proteomes" id="UP001055879">
    <property type="component" value="Linkage Group LG10"/>
</dbReference>
<evidence type="ECO:0000313" key="2">
    <source>
        <dbReference type="Proteomes" id="UP001055879"/>
    </source>
</evidence>
<reference evidence="1 2" key="2">
    <citation type="journal article" date="2022" name="Mol. Ecol. Resour.">
        <title>The genomes of chicory, endive, great burdock and yacon provide insights into Asteraceae paleo-polyploidization history and plant inulin production.</title>
        <authorList>
            <person name="Fan W."/>
            <person name="Wang S."/>
            <person name="Wang H."/>
            <person name="Wang A."/>
            <person name="Jiang F."/>
            <person name="Liu H."/>
            <person name="Zhao H."/>
            <person name="Xu D."/>
            <person name="Zhang Y."/>
        </authorList>
    </citation>
    <scope>NUCLEOTIDE SEQUENCE [LARGE SCALE GENOMIC DNA]</scope>
    <source>
        <strain evidence="2">cv. Niubang</strain>
    </source>
</reference>
<comment type="caution">
    <text evidence="1">The sequence shown here is derived from an EMBL/GenBank/DDBJ whole genome shotgun (WGS) entry which is preliminary data.</text>
</comment>
<accession>A0ACB8ZIG7</accession>
<keyword evidence="2" id="KW-1185">Reference proteome</keyword>
<proteinExistence type="predicted"/>
<evidence type="ECO:0000313" key="1">
    <source>
        <dbReference type="EMBL" id="KAI3697792.1"/>
    </source>
</evidence>
<gene>
    <name evidence="1" type="ORF">L6452_30889</name>
</gene>
<sequence length="711" mass="79513">MVMRAMGGRWTTYKLGLSRFLLLILVLVQGCSSLDPQGLALLEFRAGVSRDPYGAFKSWNSDDHDPCSWSNVHCVDGNVQVLDLKGLSLEGVLAPEIGSLTHLRRLVLSHNQFFGAIPKEFGELTMLEVLDLRDNNLSGHIPSELGRMHLLKRLLLCNNNLEGSIPMELMTLNFLYELQYDENLLSIVADGIAGLNRKFGRCVLQGGFRLQKKADSLLTRMKDTVNNYLNPFQLFRFNKCSSHHFPISDKCESEPEMVQNVKQDGNVVRRKLAEESPNLAAAPSPNDGFGPPKIIALPSSRSSGSFPAVPKDKKANAINPPPSYGLIQETPEGTSQPPTNDRPPESQTNSYKWKILVAISCIVLLLIIGIALCFVCRTRAVKTIGPWRSGISGQLQKAFVTGVPKLNRTELETACEDFSNIIEAKESYTLYKGTLSSGVEICVASTTIASLKDWSKRAELGFRKKIDALSRVNHKNFVNLIGYCEEDEPFVRMMVFEYAPNGSLSEHLHVVELEHLDWSLRMRIIMGTAYCLEYMHELNPPVPHTNLNTTMIRLTDDYAPKVAEMSFWRDFVSKAKVSAEVESEHSELPPLVDTETNVYCFGMLMVEIISGKLPYSDEQGPLGAWAAQYLNDKRNASHMVDPTLESFKHSELEGICEVIEECIQQDARKRPTMKEVVTKLREVLAISPEQAIPRLSPLWWAELEILSGEAA</sequence>